<keyword evidence="2" id="KW-0732">Signal</keyword>
<feature type="compositionally biased region" description="Pro residues" evidence="1">
    <location>
        <begin position="28"/>
        <end position="37"/>
    </location>
</feature>
<name>A0A840G3Z6_RHOTE</name>
<accession>A0A840G3Z6</accession>
<dbReference type="RefSeq" id="WP_153115619.1">
    <property type="nucleotide sequence ID" value="NZ_JACIGE010000004.1"/>
</dbReference>
<dbReference type="OrthoDB" id="8140134at2"/>
<dbReference type="AlphaFoldDB" id="A0A840G3Z6"/>
<evidence type="ECO:0000313" key="3">
    <source>
        <dbReference type="EMBL" id="MBB4247113.1"/>
    </source>
</evidence>
<keyword evidence="4" id="KW-1185">Reference proteome</keyword>
<evidence type="ECO:0000256" key="2">
    <source>
        <dbReference type="SAM" id="SignalP"/>
    </source>
</evidence>
<feature type="region of interest" description="Disordered" evidence="1">
    <location>
        <begin position="83"/>
        <end position="136"/>
    </location>
</feature>
<organism evidence="3 4">
    <name type="scientific">Rhodocyclus tenuis</name>
    <name type="common">Rhodospirillum tenue</name>
    <dbReference type="NCBI Taxonomy" id="1066"/>
    <lineage>
        <taxon>Bacteria</taxon>
        <taxon>Pseudomonadati</taxon>
        <taxon>Pseudomonadota</taxon>
        <taxon>Betaproteobacteria</taxon>
        <taxon>Rhodocyclales</taxon>
        <taxon>Rhodocyclaceae</taxon>
        <taxon>Rhodocyclus</taxon>
    </lineage>
</organism>
<reference evidence="3 4" key="1">
    <citation type="submission" date="2020-08" db="EMBL/GenBank/DDBJ databases">
        <title>Genome sequencing of Purple Non-Sulfur Bacteria from various extreme environments.</title>
        <authorList>
            <person name="Mayer M."/>
        </authorList>
    </citation>
    <scope>NUCLEOTIDE SEQUENCE [LARGE SCALE GENOMIC DNA]</scope>
    <source>
        <strain evidence="3 4">2761</strain>
    </source>
</reference>
<dbReference type="EMBL" id="JACIGE010000004">
    <property type="protein sequence ID" value="MBB4247113.1"/>
    <property type="molecule type" value="Genomic_DNA"/>
</dbReference>
<evidence type="ECO:0008006" key="5">
    <source>
        <dbReference type="Google" id="ProtNLM"/>
    </source>
</evidence>
<dbReference type="Proteomes" id="UP000587070">
    <property type="component" value="Unassembled WGS sequence"/>
</dbReference>
<feature type="signal peptide" evidence="2">
    <location>
        <begin position="1"/>
        <end position="24"/>
    </location>
</feature>
<feature type="chain" id="PRO_5032872742" description="DUF4148 domain-containing protein" evidence="2">
    <location>
        <begin position="25"/>
        <end position="136"/>
    </location>
</feature>
<comment type="caution">
    <text evidence="3">The sequence shown here is derived from an EMBL/GenBank/DDBJ whole genome shotgun (WGS) entry which is preliminary data.</text>
</comment>
<protein>
    <recommendedName>
        <fullName evidence="5">DUF4148 domain-containing protein</fullName>
    </recommendedName>
</protein>
<gene>
    <name evidence="3" type="ORF">GGD90_001479</name>
</gene>
<evidence type="ECO:0000313" key="4">
    <source>
        <dbReference type="Proteomes" id="UP000587070"/>
    </source>
</evidence>
<feature type="region of interest" description="Disordered" evidence="1">
    <location>
        <begin position="26"/>
        <end position="60"/>
    </location>
</feature>
<sequence length="136" mass="14031">MRNKILNRILAPLCLCGSFALVQAAEPPAAPAAPPAPAASKAKPPIFGSQLMTPQERQDYRLRMRNAKTPDERENIRLEHHEAMKARAAERGLSLPDAPPPRGGGMGPAGGMGQGGMGGMGPGGGGMGPGPGNYAR</sequence>
<evidence type="ECO:0000256" key="1">
    <source>
        <dbReference type="SAM" id="MobiDB-lite"/>
    </source>
</evidence>
<feature type="compositionally biased region" description="Gly residues" evidence="1">
    <location>
        <begin position="103"/>
        <end position="136"/>
    </location>
</feature>
<proteinExistence type="predicted"/>